<proteinExistence type="predicted"/>
<evidence type="ECO:0008006" key="3">
    <source>
        <dbReference type="Google" id="ProtNLM"/>
    </source>
</evidence>
<accession>A0A9D4AKW8</accession>
<reference evidence="1 2" key="1">
    <citation type="journal article" date="2021" name="Plant Biotechnol. J.">
        <title>Multi-omics assisted identification of the key and species-specific regulatory components of drought-tolerant mechanisms in Gossypium stocksii.</title>
        <authorList>
            <person name="Yu D."/>
            <person name="Ke L."/>
            <person name="Zhang D."/>
            <person name="Wu Y."/>
            <person name="Sun Y."/>
            <person name="Mei J."/>
            <person name="Sun J."/>
            <person name="Sun Y."/>
        </authorList>
    </citation>
    <scope>NUCLEOTIDE SEQUENCE [LARGE SCALE GENOMIC DNA]</scope>
    <source>
        <strain evidence="2">cv. E1</strain>
        <tissue evidence="1">Leaf</tissue>
    </source>
</reference>
<sequence>MGYYRYLANCIVVEAKLWGILDGLNLILDRSFERVFIQTDIIEAVNAIQE</sequence>
<dbReference type="EMBL" id="JAIQCV010000001">
    <property type="protein sequence ID" value="KAH1129526.1"/>
    <property type="molecule type" value="Genomic_DNA"/>
</dbReference>
<dbReference type="OrthoDB" id="1002594at2759"/>
<evidence type="ECO:0000313" key="2">
    <source>
        <dbReference type="Proteomes" id="UP000828251"/>
    </source>
</evidence>
<feature type="non-terminal residue" evidence="1">
    <location>
        <position position="50"/>
    </location>
</feature>
<comment type="caution">
    <text evidence="1">The sequence shown here is derived from an EMBL/GenBank/DDBJ whole genome shotgun (WGS) entry which is preliminary data.</text>
</comment>
<keyword evidence="2" id="KW-1185">Reference proteome</keyword>
<dbReference type="Proteomes" id="UP000828251">
    <property type="component" value="Unassembled WGS sequence"/>
</dbReference>
<dbReference type="AlphaFoldDB" id="A0A9D4AKW8"/>
<protein>
    <recommendedName>
        <fullName evidence="3">RNase H type-1 domain-containing protein</fullName>
    </recommendedName>
</protein>
<name>A0A9D4AKW8_9ROSI</name>
<organism evidence="1 2">
    <name type="scientific">Gossypium stocksii</name>
    <dbReference type="NCBI Taxonomy" id="47602"/>
    <lineage>
        <taxon>Eukaryota</taxon>
        <taxon>Viridiplantae</taxon>
        <taxon>Streptophyta</taxon>
        <taxon>Embryophyta</taxon>
        <taxon>Tracheophyta</taxon>
        <taxon>Spermatophyta</taxon>
        <taxon>Magnoliopsida</taxon>
        <taxon>eudicotyledons</taxon>
        <taxon>Gunneridae</taxon>
        <taxon>Pentapetalae</taxon>
        <taxon>rosids</taxon>
        <taxon>malvids</taxon>
        <taxon>Malvales</taxon>
        <taxon>Malvaceae</taxon>
        <taxon>Malvoideae</taxon>
        <taxon>Gossypium</taxon>
    </lineage>
</organism>
<gene>
    <name evidence="1" type="ORF">J1N35_000904</name>
</gene>
<evidence type="ECO:0000313" key="1">
    <source>
        <dbReference type="EMBL" id="KAH1129526.1"/>
    </source>
</evidence>